<dbReference type="AlphaFoldDB" id="A0ABD5ZXV7"/>
<reference evidence="3 4" key="1">
    <citation type="journal article" date="2019" name="Int. J. Syst. Evol. Microbiol.">
        <title>The Global Catalogue of Microorganisms (GCM) 10K type strain sequencing project: providing services to taxonomists for standard genome sequencing and annotation.</title>
        <authorList>
            <consortium name="The Broad Institute Genomics Platform"/>
            <consortium name="The Broad Institute Genome Sequencing Center for Infectious Disease"/>
            <person name="Wu L."/>
            <person name="Ma J."/>
        </authorList>
    </citation>
    <scope>NUCLEOTIDE SEQUENCE [LARGE SCALE GENOMIC DNA]</scope>
    <source>
        <strain evidence="3 4">GX21</strain>
    </source>
</reference>
<comment type="caution">
    <text evidence="3">The sequence shown here is derived from an EMBL/GenBank/DDBJ whole genome shotgun (WGS) entry which is preliminary data.</text>
</comment>
<organism evidence="3 4">
    <name type="scientific">Haloplanus litoreus</name>
    <dbReference type="NCBI Taxonomy" id="767515"/>
    <lineage>
        <taxon>Archaea</taxon>
        <taxon>Methanobacteriati</taxon>
        <taxon>Methanobacteriota</taxon>
        <taxon>Stenosarchaea group</taxon>
        <taxon>Halobacteria</taxon>
        <taxon>Halobacteriales</taxon>
        <taxon>Haloferacaceae</taxon>
        <taxon>Haloplanus</taxon>
    </lineage>
</organism>
<evidence type="ECO:0000313" key="3">
    <source>
        <dbReference type="EMBL" id="MFC7254947.1"/>
    </source>
</evidence>
<feature type="region of interest" description="Disordered" evidence="1">
    <location>
        <begin position="1"/>
        <end position="25"/>
    </location>
</feature>
<sequence length="99" mass="10492">MTADDRTGDDPSPLARRRYEPGDGGELSTAIVRTIAAIEDVPTDGVSIPPLYDCVDVEALDRALFGTPGTSGGAERATFRCGTYRVAVAADGWIRIYGD</sequence>
<dbReference type="RefSeq" id="WP_379703147.1">
    <property type="nucleotide sequence ID" value="NZ_JBHTAT010000001.1"/>
</dbReference>
<dbReference type="Pfam" id="PF18545">
    <property type="entry name" value="HalOD1"/>
    <property type="match status" value="1"/>
</dbReference>
<evidence type="ECO:0000256" key="1">
    <source>
        <dbReference type="SAM" id="MobiDB-lite"/>
    </source>
</evidence>
<accession>A0ABD5ZXV7</accession>
<dbReference type="InterPro" id="IPR040624">
    <property type="entry name" value="HalOD1"/>
</dbReference>
<name>A0ABD5ZXV7_9EURY</name>
<dbReference type="GeneID" id="96953285"/>
<proteinExistence type="predicted"/>
<protein>
    <submittedName>
        <fullName evidence="3">HalOD1 output domain-containing protein</fullName>
    </submittedName>
</protein>
<feature type="domain" description="Halobacterial output" evidence="2">
    <location>
        <begin position="26"/>
        <end position="97"/>
    </location>
</feature>
<evidence type="ECO:0000313" key="4">
    <source>
        <dbReference type="Proteomes" id="UP001596434"/>
    </source>
</evidence>
<dbReference type="Proteomes" id="UP001596434">
    <property type="component" value="Unassembled WGS sequence"/>
</dbReference>
<dbReference type="EMBL" id="JBHTAT010000001">
    <property type="protein sequence ID" value="MFC7254947.1"/>
    <property type="molecule type" value="Genomic_DNA"/>
</dbReference>
<gene>
    <name evidence="3" type="ORF">ACFQKE_06510</name>
</gene>
<evidence type="ECO:0000259" key="2">
    <source>
        <dbReference type="Pfam" id="PF18545"/>
    </source>
</evidence>
<keyword evidence="4" id="KW-1185">Reference proteome</keyword>